<proteinExistence type="predicted"/>
<reference evidence="1 2" key="2">
    <citation type="journal article" date="2022" name="Mol. Ecol. Resour.">
        <title>The genomes of chicory, endive, great burdock and yacon provide insights into Asteraceae paleo-polyploidization history and plant inulin production.</title>
        <authorList>
            <person name="Fan W."/>
            <person name="Wang S."/>
            <person name="Wang H."/>
            <person name="Wang A."/>
            <person name="Jiang F."/>
            <person name="Liu H."/>
            <person name="Zhao H."/>
            <person name="Xu D."/>
            <person name="Zhang Y."/>
        </authorList>
    </citation>
    <scope>NUCLEOTIDE SEQUENCE [LARGE SCALE GENOMIC DNA]</scope>
    <source>
        <strain evidence="2">cv. Punajuju</strain>
        <tissue evidence="1">Leaves</tissue>
    </source>
</reference>
<sequence length="256" mass="28940">MSFPASVCSVWAAGRPPGYAFVDFDVKIDAQDAIPLEQRTHRRILCEIMIGNEFRFFLSCDIKLPVTFRIEKLEGHLPSTNFPNPVEIGTIVEDKKPELYVECALYIDGAPFGLPMRTRMLLCLQIKELNSYVALRKTYQSTLGNKRVELFDMGAGVSEPMADDNDQVASEMSNQELLQADMHTMNETDQVRVKPGQSALAFYTAENRTESSSSSTNESSGTKDDHQLMNPLEQKMMNSQRIKKIRNWNPAMLLAY</sequence>
<gene>
    <name evidence="1" type="ORF">L2E82_34375</name>
</gene>
<protein>
    <submittedName>
        <fullName evidence="1">Uncharacterized protein</fullName>
    </submittedName>
</protein>
<accession>A0ACB9BM41</accession>
<comment type="caution">
    <text evidence="1">The sequence shown here is derived from an EMBL/GenBank/DDBJ whole genome shotgun (WGS) entry which is preliminary data.</text>
</comment>
<evidence type="ECO:0000313" key="2">
    <source>
        <dbReference type="Proteomes" id="UP001055811"/>
    </source>
</evidence>
<dbReference type="Proteomes" id="UP001055811">
    <property type="component" value="Linkage Group LG06"/>
</dbReference>
<evidence type="ECO:0000313" key="1">
    <source>
        <dbReference type="EMBL" id="KAI3723059.1"/>
    </source>
</evidence>
<name>A0ACB9BM41_CICIN</name>
<reference evidence="2" key="1">
    <citation type="journal article" date="2022" name="Mol. Ecol. Resour.">
        <title>The genomes of chicory, endive, great burdock and yacon provide insights into Asteraceae palaeo-polyploidization history and plant inulin production.</title>
        <authorList>
            <person name="Fan W."/>
            <person name="Wang S."/>
            <person name="Wang H."/>
            <person name="Wang A."/>
            <person name="Jiang F."/>
            <person name="Liu H."/>
            <person name="Zhao H."/>
            <person name="Xu D."/>
            <person name="Zhang Y."/>
        </authorList>
    </citation>
    <scope>NUCLEOTIDE SEQUENCE [LARGE SCALE GENOMIC DNA]</scope>
    <source>
        <strain evidence="2">cv. Punajuju</strain>
    </source>
</reference>
<dbReference type="EMBL" id="CM042014">
    <property type="protein sequence ID" value="KAI3723059.1"/>
    <property type="molecule type" value="Genomic_DNA"/>
</dbReference>
<organism evidence="1 2">
    <name type="scientific">Cichorium intybus</name>
    <name type="common">Chicory</name>
    <dbReference type="NCBI Taxonomy" id="13427"/>
    <lineage>
        <taxon>Eukaryota</taxon>
        <taxon>Viridiplantae</taxon>
        <taxon>Streptophyta</taxon>
        <taxon>Embryophyta</taxon>
        <taxon>Tracheophyta</taxon>
        <taxon>Spermatophyta</taxon>
        <taxon>Magnoliopsida</taxon>
        <taxon>eudicotyledons</taxon>
        <taxon>Gunneridae</taxon>
        <taxon>Pentapetalae</taxon>
        <taxon>asterids</taxon>
        <taxon>campanulids</taxon>
        <taxon>Asterales</taxon>
        <taxon>Asteraceae</taxon>
        <taxon>Cichorioideae</taxon>
        <taxon>Cichorieae</taxon>
        <taxon>Cichoriinae</taxon>
        <taxon>Cichorium</taxon>
    </lineage>
</organism>
<keyword evidence="2" id="KW-1185">Reference proteome</keyword>